<proteinExistence type="predicted"/>
<name>A0ACD0P5F5_9BASI</name>
<dbReference type="Proteomes" id="UP000245626">
    <property type="component" value="Unassembled WGS sequence"/>
</dbReference>
<organism evidence="1 2">
    <name type="scientific">Violaceomyces palustris</name>
    <dbReference type="NCBI Taxonomy" id="1673888"/>
    <lineage>
        <taxon>Eukaryota</taxon>
        <taxon>Fungi</taxon>
        <taxon>Dikarya</taxon>
        <taxon>Basidiomycota</taxon>
        <taxon>Ustilaginomycotina</taxon>
        <taxon>Ustilaginomycetes</taxon>
        <taxon>Violaceomycetales</taxon>
        <taxon>Violaceomycetaceae</taxon>
        <taxon>Violaceomyces</taxon>
    </lineage>
</organism>
<reference evidence="1 2" key="1">
    <citation type="journal article" date="2018" name="Mol. Biol. Evol.">
        <title>Broad Genomic Sampling Reveals a Smut Pathogenic Ancestry of the Fungal Clade Ustilaginomycotina.</title>
        <authorList>
            <person name="Kijpornyongpan T."/>
            <person name="Mondo S.J."/>
            <person name="Barry K."/>
            <person name="Sandor L."/>
            <person name="Lee J."/>
            <person name="Lipzen A."/>
            <person name="Pangilinan J."/>
            <person name="LaButti K."/>
            <person name="Hainaut M."/>
            <person name="Henrissat B."/>
            <person name="Grigoriev I.V."/>
            <person name="Spatafora J.W."/>
            <person name="Aime M.C."/>
        </authorList>
    </citation>
    <scope>NUCLEOTIDE SEQUENCE [LARGE SCALE GENOMIC DNA]</scope>
    <source>
        <strain evidence="1 2">SA 807</strain>
    </source>
</reference>
<sequence>MNAPEGLPVPEQDKACFHLLGHPLPALIELDSTCGSKVDLFMLSLSRPVMIFAYPKTGRPGQQVPTGWDLIPGARGCTPHLCSVRDSIQPLLAAEPDLVIYGLSLQDTEYQREAVRRLELPFHILSDSKLELTTALELPTFEVQGETFLKRFTLLLRGGQITRVDYPIFPPHKAAESALGLLVPEEELARIVDERDAAEAARLNGSA</sequence>
<keyword evidence="2" id="KW-1185">Reference proteome</keyword>
<dbReference type="EMBL" id="KZ819733">
    <property type="protein sequence ID" value="PWN53282.1"/>
    <property type="molecule type" value="Genomic_DNA"/>
</dbReference>
<accession>A0ACD0P5F5</accession>
<evidence type="ECO:0000313" key="1">
    <source>
        <dbReference type="EMBL" id="PWN53282.1"/>
    </source>
</evidence>
<protein>
    <submittedName>
        <fullName evidence="1">Uncharacterized protein</fullName>
    </submittedName>
</protein>
<evidence type="ECO:0000313" key="2">
    <source>
        <dbReference type="Proteomes" id="UP000245626"/>
    </source>
</evidence>
<gene>
    <name evidence="1" type="ORF">IE53DRAFT_310526</name>
</gene>